<protein>
    <submittedName>
        <fullName evidence="3">SDR family oxidoreductase</fullName>
    </submittedName>
</protein>
<evidence type="ECO:0000313" key="4">
    <source>
        <dbReference type="Proteomes" id="UP000306628"/>
    </source>
</evidence>
<organism evidence="3 4">
    <name type="scientific">Nonomuraea zeae</name>
    <dbReference type="NCBI Taxonomy" id="1642303"/>
    <lineage>
        <taxon>Bacteria</taxon>
        <taxon>Bacillati</taxon>
        <taxon>Actinomycetota</taxon>
        <taxon>Actinomycetes</taxon>
        <taxon>Streptosporangiales</taxon>
        <taxon>Streptosporangiaceae</taxon>
        <taxon>Nonomuraea</taxon>
    </lineage>
</organism>
<comment type="similarity">
    <text evidence="1">Belongs to the short-chain dehydrogenases/reductases (SDR) family.</text>
</comment>
<sequence>MLLEKKNAIIYGAGGAVGSAVAHAFAAEGARVFLAGRTSAPLKAVAEKIQASGGAADVATVDVLDEDAVEAHVSAVAENGGSVDVSFNAVSLPQTGIQGKWIVDMSTDSFDLPMTTYPKANFLTARAAGRRMAAQGSGVILTITASPSRTAVPLMGGMAPAWAAVESLSRGLAAELGPRGVRVVCLNAAGMPETPQLTEVYGLHADAYGISGEAFHARMAERTLRKHLPTVAEIANVAVFVASDRSSAMTGTIANLTGGMIVD</sequence>
<dbReference type="GO" id="GO:0016491">
    <property type="term" value="F:oxidoreductase activity"/>
    <property type="evidence" value="ECO:0007669"/>
    <property type="project" value="UniProtKB-KW"/>
</dbReference>
<dbReference type="PRINTS" id="PR00081">
    <property type="entry name" value="GDHRDH"/>
</dbReference>
<dbReference type="CDD" id="cd05233">
    <property type="entry name" value="SDR_c"/>
    <property type="match status" value="1"/>
</dbReference>
<dbReference type="SUPFAM" id="SSF51735">
    <property type="entry name" value="NAD(P)-binding Rossmann-fold domains"/>
    <property type="match status" value="1"/>
</dbReference>
<reference evidence="3 4" key="1">
    <citation type="submission" date="2019-05" db="EMBL/GenBank/DDBJ databases">
        <title>Draft genome sequence of Nonomuraea zeae DSM 100528.</title>
        <authorList>
            <person name="Saricaoglu S."/>
            <person name="Isik K."/>
        </authorList>
    </citation>
    <scope>NUCLEOTIDE SEQUENCE [LARGE SCALE GENOMIC DNA]</scope>
    <source>
        <strain evidence="3 4">DSM 100528</strain>
    </source>
</reference>
<keyword evidence="2" id="KW-0560">Oxidoreductase</keyword>
<dbReference type="InterPro" id="IPR036291">
    <property type="entry name" value="NAD(P)-bd_dom_sf"/>
</dbReference>
<dbReference type="Proteomes" id="UP000306628">
    <property type="component" value="Unassembled WGS sequence"/>
</dbReference>
<dbReference type="Pfam" id="PF13561">
    <property type="entry name" value="adh_short_C2"/>
    <property type="match status" value="1"/>
</dbReference>
<dbReference type="PANTHER" id="PTHR43669">
    <property type="entry name" value="5-KETO-D-GLUCONATE 5-REDUCTASE"/>
    <property type="match status" value="1"/>
</dbReference>
<dbReference type="EMBL" id="VCKX01000077">
    <property type="protein sequence ID" value="TMR31866.1"/>
    <property type="molecule type" value="Genomic_DNA"/>
</dbReference>
<gene>
    <name evidence="3" type="ORF">ETD85_24545</name>
</gene>
<dbReference type="PANTHER" id="PTHR43669:SF3">
    <property type="entry name" value="ALCOHOL DEHYDROGENASE, PUTATIVE (AFU_ORTHOLOGUE AFUA_3G03445)-RELATED"/>
    <property type="match status" value="1"/>
</dbReference>
<evidence type="ECO:0000256" key="2">
    <source>
        <dbReference type="ARBA" id="ARBA00023002"/>
    </source>
</evidence>
<proteinExistence type="inferred from homology"/>
<evidence type="ECO:0000313" key="3">
    <source>
        <dbReference type="EMBL" id="TMR31866.1"/>
    </source>
</evidence>
<comment type="caution">
    <text evidence="3">The sequence shown here is derived from an EMBL/GenBank/DDBJ whole genome shotgun (WGS) entry which is preliminary data.</text>
</comment>
<dbReference type="AlphaFoldDB" id="A0A5S4GFV3"/>
<name>A0A5S4GFV3_9ACTN</name>
<dbReference type="RefSeq" id="WP_138692131.1">
    <property type="nucleotide sequence ID" value="NZ_JBHSAZ010000106.1"/>
</dbReference>
<dbReference type="InterPro" id="IPR002347">
    <property type="entry name" value="SDR_fam"/>
</dbReference>
<dbReference type="Gene3D" id="3.40.50.720">
    <property type="entry name" value="NAD(P)-binding Rossmann-like Domain"/>
    <property type="match status" value="1"/>
</dbReference>
<dbReference type="OrthoDB" id="670853at2"/>
<accession>A0A5S4GFV3</accession>
<evidence type="ECO:0000256" key="1">
    <source>
        <dbReference type="ARBA" id="ARBA00006484"/>
    </source>
</evidence>
<keyword evidence="4" id="KW-1185">Reference proteome</keyword>